<dbReference type="AlphaFoldDB" id="A0A645G690"/>
<dbReference type="EMBL" id="VSSQ01069280">
    <property type="protein sequence ID" value="MPN21319.1"/>
    <property type="molecule type" value="Genomic_DNA"/>
</dbReference>
<gene>
    <name evidence="1" type="ORF">SDC9_168698</name>
</gene>
<comment type="caution">
    <text evidence="1">The sequence shown here is derived from an EMBL/GenBank/DDBJ whole genome shotgun (WGS) entry which is preliminary data.</text>
</comment>
<organism evidence="1">
    <name type="scientific">bioreactor metagenome</name>
    <dbReference type="NCBI Taxonomy" id="1076179"/>
    <lineage>
        <taxon>unclassified sequences</taxon>
        <taxon>metagenomes</taxon>
        <taxon>ecological metagenomes</taxon>
    </lineage>
</organism>
<protein>
    <submittedName>
        <fullName evidence="1">Uncharacterized protein</fullName>
    </submittedName>
</protein>
<reference evidence="1" key="1">
    <citation type="submission" date="2019-08" db="EMBL/GenBank/DDBJ databases">
        <authorList>
            <person name="Kucharzyk K."/>
            <person name="Murdoch R.W."/>
            <person name="Higgins S."/>
            <person name="Loffler F."/>
        </authorList>
    </citation>
    <scope>NUCLEOTIDE SEQUENCE</scope>
</reference>
<accession>A0A645G690</accession>
<proteinExistence type="predicted"/>
<sequence>MYRAVVKLNTLTNTDWTGTKNHHFLPVRYDNFIFCSIGRVIIWSVGFKLCSTGINHFVGWYDSPSFAHFTDFKSCFSYIFTDCYISEAHFLSFTHQFFCHRFILDNFFHINNVVNLTQEEAVNFGNQVNFFQCFATAESFSNYEEAFIVDIFNLIKYFFIGKKLEFRYFQMCQADFQRTYGFQHCCFHISFD</sequence>
<name>A0A645G690_9ZZZZ</name>
<evidence type="ECO:0000313" key="1">
    <source>
        <dbReference type="EMBL" id="MPN21319.1"/>
    </source>
</evidence>